<sequence>MVWGMSLPSNFGEFWPDADFEFDAKVRDGRWSERLRLHYLAQTPEEQRRLFDYGDNHVGYGAGNYGNFVVGKFTRERGTVRPGSPDYPPFRPVEPHEAPRSFATEKSYKTLGSLIELNDGVVAVDEALKTIIERLEPGIHQFFPIEICMPRGQIYPGQYYTMVIGQFVDSFLPENSQGDSWNGYGPEYPNA</sequence>
<evidence type="ECO:0000313" key="2">
    <source>
        <dbReference type="EMBL" id="AOH85687.1"/>
    </source>
</evidence>
<dbReference type="EMBL" id="CP014168">
    <property type="protein sequence ID" value="AOH85687.1"/>
    <property type="molecule type" value="Genomic_DNA"/>
</dbReference>
<dbReference type="AlphaFoldDB" id="A0A1B3ZE26"/>
<gene>
    <name evidence="2" type="ORF">AWL63_18830</name>
</gene>
<dbReference type="InterPro" id="IPR012433">
    <property type="entry name" value="Imm11"/>
</dbReference>
<dbReference type="KEGG" id="span:AWL63_18830"/>
<feature type="domain" description="Immunity MXAN-0049 protein" evidence="1">
    <location>
        <begin position="96"/>
        <end position="170"/>
    </location>
</feature>
<dbReference type="Proteomes" id="UP000094256">
    <property type="component" value="Chromosome"/>
</dbReference>
<evidence type="ECO:0000259" key="1">
    <source>
        <dbReference type="Pfam" id="PF07791"/>
    </source>
</evidence>
<reference evidence="2 3" key="1">
    <citation type="submission" date="2016-01" db="EMBL/GenBank/DDBJ databases">
        <title>Complete genome and mega plasmid sequence of Sphingomonas panacis DCY99 elicits systemic resistance in rice to Xanthomonas oryzae.</title>
        <authorList>
            <person name="Kim Y.J."/>
            <person name="Yang D.C."/>
            <person name="Sing P."/>
        </authorList>
    </citation>
    <scope>NUCLEOTIDE SEQUENCE [LARGE SCALE GENOMIC DNA]</scope>
    <source>
        <strain evidence="2 3">DCY99</strain>
    </source>
</reference>
<dbReference type="STRING" id="1560345.AWL63_18830"/>
<protein>
    <recommendedName>
        <fullName evidence="1">Immunity MXAN-0049 protein domain-containing protein</fullName>
    </recommendedName>
</protein>
<accession>A0A1B3ZE26</accession>
<dbReference type="RefSeq" id="WP_069206221.1">
    <property type="nucleotide sequence ID" value="NZ_CP014168.1"/>
</dbReference>
<proteinExistence type="predicted"/>
<dbReference type="Pfam" id="PF07791">
    <property type="entry name" value="Imm11"/>
    <property type="match status" value="1"/>
</dbReference>
<evidence type="ECO:0000313" key="3">
    <source>
        <dbReference type="Proteomes" id="UP000094256"/>
    </source>
</evidence>
<keyword evidence="3" id="KW-1185">Reference proteome</keyword>
<name>A0A1B3ZE26_9SPHN</name>
<organism evidence="2 3">
    <name type="scientific">Sphingomonas panacis</name>
    <dbReference type="NCBI Taxonomy" id="1560345"/>
    <lineage>
        <taxon>Bacteria</taxon>
        <taxon>Pseudomonadati</taxon>
        <taxon>Pseudomonadota</taxon>
        <taxon>Alphaproteobacteria</taxon>
        <taxon>Sphingomonadales</taxon>
        <taxon>Sphingomonadaceae</taxon>
        <taxon>Sphingomonas</taxon>
    </lineage>
</organism>